<dbReference type="InterPro" id="IPR004846">
    <property type="entry name" value="T2SS/T3SS_dom"/>
</dbReference>
<evidence type="ECO:0000256" key="5">
    <source>
        <dbReference type="ARBA" id="ARBA00023136"/>
    </source>
</evidence>
<evidence type="ECO:0000259" key="9">
    <source>
        <dbReference type="SMART" id="SM00965"/>
    </source>
</evidence>
<dbReference type="InterPro" id="IPR051808">
    <property type="entry name" value="Type_IV_pilus_biogenesis"/>
</dbReference>
<gene>
    <name evidence="10" type="ORF">COV72_05045</name>
</gene>
<dbReference type="PANTHER" id="PTHR30604">
    <property type="entry name" value="PROTEIN TRANSPORT PROTEIN HOFQ"/>
    <property type="match status" value="1"/>
</dbReference>
<dbReference type="InterPro" id="IPR011662">
    <property type="entry name" value="Secretin/TonB_short_N"/>
</dbReference>
<comment type="similarity">
    <text evidence="2">Belongs to the bacterial secretin family. PilQ subfamily.</text>
</comment>
<name>A0A2H0LX61_9BACT</name>
<dbReference type="AlphaFoldDB" id="A0A2H0LX61"/>
<evidence type="ECO:0000256" key="8">
    <source>
        <dbReference type="SAM" id="SignalP"/>
    </source>
</evidence>
<feature type="chain" id="PRO_5013930547" description="Secretin/TonB short N-terminal domain-containing protein" evidence="8">
    <location>
        <begin position="31"/>
        <end position="534"/>
    </location>
</feature>
<dbReference type="PANTHER" id="PTHR30604:SF1">
    <property type="entry name" value="DNA UTILIZATION PROTEIN HOFQ"/>
    <property type="match status" value="1"/>
</dbReference>
<keyword evidence="5" id="KW-0472">Membrane</keyword>
<evidence type="ECO:0000256" key="3">
    <source>
        <dbReference type="ARBA" id="ARBA00022448"/>
    </source>
</evidence>
<dbReference type="EMBL" id="PCWA01000075">
    <property type="protein sequence ID" value="PIQ89010.1"/>
    <property type="molecule type" value="Genomic_DNA"/>
</dbReference>
<dbReference type="InterPro" id="IPR001775">
    <property type="entry name" value="GspD/PilQ"/>
</dbReference>
<proteinExistence type="inferred from homology"/>
<dbReference type="InterPro" id="IPR005644">
    <property type="entry name" value="NolW-like"/>
</dbReference>
<dbReference type="GO" id="GO:0009306">
    <property type="term" value="P:protein secretion"/>
    <property type="evidence" value="ECO:0007669"/>
    <property type="project" value="InterPro"/>
</dbReference>
<dbReference type="InterPro" id="IPR013355">
    <property type="entry name" value="Pilus_4_PilQ"/>
</dbReference>
<keyword evidence="3 7" id="KW-0813">Transport</keyword>
<evidence type="ECO:0000313" key="10">
    <source>
        <dbReference type="EMBL" id="PIQ89010.1"/>
    </source>
</evidence>
<evidence type="ECO:0000256" key="1">
    <source>
        <dbReference type="ARBA" id="ARBA00004442"/>
    </source>
</evidence>
<dbReference type="GO" id="GO:0009279">
    <property type="term" value="C:cell outer membrane"/>
    <property type="evidence" value="ECO:0007669"/>
    <property type="project" value="UniProtKB-SubCell"/>
</dbReference>
<comment type="caution">
    <text evidence="10">The sequence shown here is derived from an EMBL/GenBank/DDBJ whole genome shotgun (WGS) entry which is preliminary data.</text>
</comment>
<evidence type="ECO:0000256" key="6">
    <source>
        <dbReference type="ARBA" id="ARBA00023237"/>
    </source>
</evidence>
<evidence type="ECO:0000313" key="11">
    <source>
        <dbReference type="Proteomes" id="UP000229641"/>
    </source>
</evidence>
<dbReference type="Proteomes" id="UP000229641">
    <property type="component" value="Unassembled WGS sequence"/>
</dbReference>
<evidence type="ECO:0000256" key="4">
    <source>
        <dbReference type="ARBA" id="ARBA00022729"/>
    </source>
</evidence>
<dbReference type="Pfam" id="PF00263">
    <property type="entry name" value="Secretin"/>
    <property type="match status" value="1"/>
</dbReference>
<protein>
    <recommendedName>
        <fullName evidence="9">Secretin/TonB short N-terminal domain-containing protein</fullName>
    </recommendedName>
</protein>
<dbReference type="SMART" id="SM00965">
    <property type="entry name" value="STN"/>
    <property type="match status" value="1"/>
</dbReference>
<sequence length="534" mass="58698">MKKIKGTRGMFFCFMFLCFLFLSGNVGVYADNALNPNIENNPAEMQNAAAEESPNITLDFKDADIRNVLRVISLKSGVNIVPGPEVTGLVTIRLENVPWHEALDAVVKTYGFGYVKKGSIIIIGPLEKLAEQQKLEAEFSQTQTTETRVFRLKYLDAKDVANTLNSIKSERGKITVLETTGQAGWEFGTVDDQSKRERIRGGQISRSKVLLVTDVRPVLDEMEKVVNDIDILPEQILIEARIVEVNRDELTDIGFDWGTGSSGAESSTISLVDASKRVGADGTREPNSQFGGQLLSSETASSVFGPKQSTISSSEPFNTGFEILYKKLTGTQFEVVLHALEENIHANTLSAPRILTLNNQEAAILVGTKFPFLKAEQSTTTSGGVIYNYSLDTYRDIGIQLNVVPQISGGDYINLIVHPAVTSFTDTVKAQDSNGTTLAEYPIIITREADTQILMKNGETIVIGGLLKDVKKEGRQGVPFLGKIPLLGWLFQRKTTDTEKIDLLVFITAKIVEPGQTSSEELTQLSERVERPLK</sequence>
<dbReference type="Pfam" id="PF03958">
    <property type="entry name" value="Secretin_N"/>
    <property type="match status" value="1"/>
</dbReference>
<evidence type="ECO:0000256" key="2">
    <source>
        <dbReference type="ARBA" id="ARBA00006304"/>
    </source>
</evidence>
<dbReference type="Gene3D" id="3.30.1370.130">
    <property type="match status" value="1"/>
</dbReference>
<feature type="domain" description="Secretin/TonB short N-terminal" evidence="9">
    <location>
        <begin position="78"/>
        <end position="126"/>
    </location>
</feature>
<dbReference type="InterPro" id="IPR038591">
    <property type="entry name" value="NolW-like_sf"/>
</dbReference>
<dbReference type="InterPro" id="IPR004845">
    <property type="entry name" value="T2SS_GspD_CS"/>
</dbReference>
<organism evidence="10 11">
    <name type="scientific">Candidatus Ghiorseimicrobium undicola</name>
    <dbReference type="NCBI Taxonomy" id="1974746"/>
    <lineage>
        <taxon>Bacteria</taxon>
        <taxon>Pseudomonadati</taxon>
        <taxon>Candidatus Omnitrophota</taxon>
        <taxon>Candidatus Ghiorseimicrobium</taxon>
    </lineage>
</organism>
<dbReference type="PRINTS" id="PR00811">
    <property type="entry name" value="BCTERIALGSPD"/>
</dbReference>
<keyword evidence="4 8" id="KW-0732">Signal</keyword>
<reference evidence="10 11" key="1">
    <citation type="submission" date="2017-09" db="EMBL/GenBank/DDBJ databases">
        <title>Depth-based differentiation of microbial function through sediment-hosted aquifers and enrichment of novel symbionts in the deep terrestrial subsurface.</title>
        <authorList>
            <person name="Probst A.J."/>
            <person name="Ladd B."/>
            <person name="Jarett J.K."/>
            <person name="Geller-Mcgrath D.E."/>
            <person name="Sieber C.M."/>
            <person name="Emerson J.B."/>
            <person name="Anantharaman K."/>
            <person name="Thomas B.C."/>
            <person name="Malmstrom R."/>
            <person name="Stieglmeier M."/>
            <person name="Klingl A."/>
            <person name="Woyke T."/>
            <person name="Ryan C.M."/>
            <person name="Banfield J.F."/>
        </authorList>
    </citation>
    <scope>NUCLEOTIDE SEQUENCE [LARGE SCALE GENOMIC DNA]</scope>
    <source>
        <strain evidence="10">CG11_big_fil_rev_8_21_14_0_20_42_13</strain>
    </source>
</reference>
<dbReference type="Gene3D" id="3.30.1370.120">
    <property type="match status" value="1"/>
</dbReference>
<dbReference type="NCBIfam" id="TIGR02515">
    <property type="entry name" value="IV_pilus_PilQ"/>
    <property type="match status" value="1"/>
</dbReference>
<comment type="subcellular location">
    <subcellularLocation>
        <location evidence="1 7">Cell outer membrane</location>
    </subcellularLocation>
</comment>
<dbReference type="PROSITE" id="PS00875">
    <property type="entry name" value="T2SP_D"/>
    <property type="match status" value="1"/>
</dbReference>
<keyword evidence="6" id="KW-0998">Cell outer membrane</keyword>
<evidence type="ECO:0000256" key="7">
    <source>
        <dbReference type="RuleBase" id="RU004004"/>
    </source>
</evidence>
<accession>A0A2H0LX61</accession>
<feature type="signal peptide" evidence="8">
    <location>
        <begin position="1"/>
        <end position="30"/>
    </location>
</feature>